<dbReference type="InterPro" id="IPR057135">
    <property type="entry name" value="At4g27190-like_LRR"/>
</dbReference>
<dbReference type="PANTHER" id="PTHR33463:SF167">
    <property type="entry name" value="PUTATIVE-RELATED"/>
    <property type="match status" value="1"/>
</dbReference>
<dbReference type="InterPro" id="IPR050905">
    <property type="entry name" value="Plant_NBS-LRR"/>
</dbReference>
<dbReference type="OrthoDB" id="1001840at2759"/>
<feature type="domain" description="Disease resistance protein At4g27190-like leucine-rich repeats" evidence="2">
    <location>
        <begin position="469"/>
        <end position="570"/>
    </location>
</feature>
<dbReference type="SUPFAM" id="SSF52047">
    <property type="entry name" value="RNI-like"/>
    <property type="match status" value="1"/>
</dbReference>
<gene>
    <name evidence="3" type="ORF">COLO4_07630</name>
</gene>
<accession>A0A1R3KJ58</accession>
<sequence length="632" mass="72375">VSCPNLEFLKLTSLDFQKVWPDEQEVMSCNVQNLKIFIVEGCHNLKYLFLSNMVEKFVQLNVLDISDCKNVEEVIYLERSLEEKQGMAAKTLFPNLETLGLAKLPKLARFCYGNGTVLFPLLINLWIWDCHLFNTFISADYLIGDYQPQIAQQEEGNSLNLDDLSLFSEKVAFPSLKDLRITGMGKWQKIWGKEKIIVDSFCELNFFLVQDCERLFHIFPLKMMERLKKLEEMPILNCDSLEQIVGPSHEVNSSDASNSTAKFVFPKMTVLRLEKLPKLKCFYSNIHTTEWPLLQELRVTGCNKLAETFGENEKLISFLESQGERQIEITFQQHPLFWVSEHTFPNLERLWLGENGIAKDWHRQLRAKYFPKLIWLALVGFTENVFSPLDCFIQYLLPNLETLQVYDSFFKDLFPFEGALARLKELWLFELPELTCLWKEEIPLGQCFSNLSILEVHGCKLENILVPSSVSFKNLTTLQVSTCNGLKNLVTLQTAKSMMLLETMSVTDCQMMKEVIASTSDVVVDEVVFIKLKTLELDSLPSLSRFCSGNCTFGFPSLEKVLMKQCPQLQIFCEGELNTPMLKGVESTEGECVERWEGDLNATIRQLFVEKVALPCLKESSITGATSSQPTP</sequence>
<organism evidence="3 4">
    <name type="scientific">Corchorus olitorius</name>
    <dbReference type="NCBI Taxonomy" id="93759"/>
    <lineage>
        <taxon>Eukaryota</taxon>
        <taxon>Viridiplantae</taxon>
        <taxon>Streptophyta</taxon>
        <taxon>Embryophyta</taxon>
        <taxon>Tracheophyta</taxon>
        <taxon>Spermatophyta</taxon>
        <taxon>Magnoliopsida</taxon>
        <taxon>eudicotyledons</taxon>
        <taxon>Gunneridae</taxon>
        <taxon>Pentapetalae</taxon>
        <taxon>rosids</taxon>
        <taxon>malvids</taxon>
        <taxon>Malvales</taxon>
        <taxon>Malvaceae</taxon>
        <taxon>Grewioideae</taxon>
        <taxon>Apeibeae</taxon>
        <taxon>Corchorus</taxon>
    </lineage>
</organism>
<dbReference type="STRING" id="93759.A0A1R3KJ58"/>
<evidence type="ECO:0000256" key="1">
    <source>
        <dbReference type="ARBA" id="ARBA00022821"/>
    </source>
</evidence>
<name>A0A1R3KJ58_9ROSI</name>
<feature type="domain" description="Disease resistance protein At4g27190-like leucine-rich repeats" evidence="2">
    <location>
        <begin position="176"/>
        <end position="309"/>
    </location>
</feature>
<reference evidence="4" key="1">
    <citation type="submission" date="2013-09" db="EMBL/GenBank/DDBJ databases">
        <title>Corchorus olitorius genome sequencing.</title>
        <authorList>
            <person name="Alam M."/>
            <person name="Haque M.S."/>
            <person name="Islam M.S."/>
            <person name="Emdad E.M."/>
            <person name="Islam M.M."/>
            <person name="Ahmed B."/>
            <person name="Halim A."/>
            <person name="Hossen Q.M.M."/>
            <person name="Hossain M.Z."/>
            <person name="Ahmed R."/>
            <person name="Khan M.M."/>
            <person name="Islam R."/>
            <person name="Rashid M.M."/>
            <person name="Khan S.A."/>
            <person name="Rahman M.S."/>
            <person name="Alam M."/>
            <person name="Yahiya A.S."/>
            <person name="Khan M.S."/>
            <person name="Azam M.S."/>
            <person name="Haque T."/>
            <person name="Lashkar M.Z.H."/>
            <person name="Akhand A.I."/>
            <person name="Morshed G."/>
            <person name="Roy S."/>
            <person name="Uddin K.S."/>
            <person name="Rabeya T."/>
            <person name="Hossain A.S."/>
            <person name="Chowdhury A."/>
            <person name="Snigdha A.R."/>
            <person name="Mortoza M.S."/>
            <person name="Matin S.A."/>
            <person name="Hoque S.M.E."/>
            <person name="Islam M.K."/>
            <person name="Roy D.K."/>
            <person name="Haider R."/>
            <person name="Moosa M.M."/>
            <person name="Elias S.M."/>
            <person name="Hasan A.M."/>
            <person name="Jahan S."/>
            <person name="Shafiuddin M."/>
            <person name="Mahmood N."/>
            <person name="Shommy N.S."/>
        </authorList>
    </citation>
    <scope>NUCLEOTIDE SEQUENCE [LARGE SCALE GENOMIC DNA]</scope>
    <source>
        <strain evidence="4">cv. O-4</strain>
    </source>
</reference>
<protein>
    <submittedName>
        <fullName evidence="3">Disease resistance protein</fullName>
    </submittedName>
</protein>
<dbReference type="PANTHER" id="PTHR33463">
    <property type="entry name" value="NB-ARC DOMAIN-CONTAINING PROTEIN-RELATED"/>
    <property type="match status" value="1"/>
</dbReference>
<dbReference type="Proteomes" id="UP000187203">
    <property type="component" value="Unassembled WGS sequence"/>
</dbReference>
<feature type="non-terminal residue" evidence="3">
    <location>
        <position position="632"/>
    </location>
</feature>
<keyword evidence="4" id="KW-1185">Reference proteome</keyword>
<evidence type="ECO:0000313" key="4">
    <source>
        <dbReference type="Proteomes" id="UP000187203"/>
    </source>
</evidence>
<comment type="caution">
    <text evidence="3">The sequence shown here is derived from an EMBL/GenBank/DDBJ whole genome shotgun (WGS) entry which is preliminary data.</text>
</comment>
<dbReference type="Pfam" id="PF23247">
    <property type="entry name" value="LRR_RPS2"/>
    <property type="match status" value="3"/>
</dbReference>
<proteinExistence type="predicted"/>
<evidence type="ECO:0000259" key="2">
    <source>
        <dbReference type="Pfam" id="PF23247"/>
    </source>
</evidence>
<feature type="domain" description="Disease resistance protein At4g27190-like leucine-rich repeats" evidence="2">
    <location>
        <begin position="6"/>
        <end position="138"/>
    </location>
</feature>
<keyword evidence="1" id="KW-0611">Plant defense</keyword>
<dbReference type="Gene3D" id="3.80.10.10">
    <property type="entry name" value="Ribonuclease Inhibitor"/>
    <property type="match status" value="2"/>
</dbReference>
<dbReference type="InterPro" id="IPR032675">
    <property type="entry name" value="LRR_dom_sf"/>
</dbReference>
<dbReference type="AlphaFoldDB" id="A0A1R3KJ58"/>
<evidence type="ECO:0000313" key="3">
    <source>
        <dbReference type="EMBL" id="OMP07099.1"/>
    </source>
</evidence>
<dbReference type="EMBL" id="AWUE01013410">
    <property type="protein sequence ID" value="OMP07099.1"/>
    <property type="molecule type" value="Genomic_DNA"/>
</dbReference>